<evidence type="ECO:0000313" key="4">
    <source>
        <dbReference type="EMBL" id="HGV97663.1"/>
    </source>
</evidence>
<evidence type="ECO:0000259" key="3">
    <source>
        <dbReference type="Pfam" id="PF13490"/>
    </source>
</evidence>
<gene>
    <name evidence="4" type="ORF">ENV60_05140</name>
</gene>
<organism evidence="4">
    <name type="scientific">candidate division WOR-3 bacterium</name>
    <dbReference type="NCBI Taxonomy" id="2052148"/>
    <lineage>
        <taxon>Bacteria</taxon>
        <taxon>Bacteria division WOR-3</taxon>
    </lineage>
</organism>
<protein>
    <recommendedName>
        <fullName evidence="3">Putative zinc-finger domain-containing protein</fullName>
    </recommendedName>
</protein>
<feature type="region of interest" description="Disordered" evidence="1">
    <location>
        <begin position="164"/>
        <end position="193"/>
    </location>
</feature>
<dbReference type="Pfam" id="PF13490">
    <property type="entry name" value="zf-HC2"/>
    <property type="match status" value="1"/>
</dbReference>
<feature type="compositionally biased region" description="Basic and acidic residues" evidence="1">
    <location>
        <begin position="164"/>
        <end position="176"/>
    </location>
</feature>
<feature type="domain" description="Putative zinc-finger" evidence="3">
    <location>
        <begin position="20"/>
        <end position="49"/>
    </location>
</feature>
<evidence type="ECO:0000256" key="2">
    <source>
        <dbReference type="SAM" id="Phobius"/>
    </source>
</evidence>
<dbReference type="EMBL" id="DTGZ01000095">
    <property type="protein sequence ID" value="HGV97663.1"/>
    <property type="molecule type" value="Genomic_DNA"/>
</dbReference>
<comment type="caution">
    <text evidence="4">The sequence shown here is derived from an EMBL/GenBank/DDBJ whole genome shotgun (WGS) entry which is preliminary data.</text>
</comment>
<name>A0A7C4TH11_UNCW3</name>
<keyword evidence="2" id="KW-1133">Transmembrane helix</keyword>
<dbReference type="InterPro" id="IPR027383">
    <property type="entry name" value="Znf_put"/>
</dbReference>
<sequence>MKPNNLENTPKRKEHDLPIELLSAYLDNELNEKDRNLVKEHLLVCRECAKKIEEFKTIDGYLKERKIPEPSSDFVFNLNKRVMASIKKSEHPHFLSWLSVLVPAVAVFLFIILFYEKPIKIVGMEYRVGWEEIKTEEKELAVEISLPKDGVSKLTQTSYSQMRDKLSSVGEEEKPMTEVSKMAGKEPPSEELKPSRKRIVRAIIDSTGQVVGVATGGSIAPKRDTLLENYLKGKYLARPSIKGKATKLFVEFSENEEDSSK</sequence>
<evidence type="ECO:0000256" key="1">
    <source>
        <dbReference type="SAM" id="MobiDB-lite"/>
    </source>
</evidence>
<dbReference type="InterPro" id="IPR041916">
    <property type="entry name" value="Anti_sigma_zinc_sf"/>
</dbReference>
<accession>A0A7C4TH11</accession>
<feature type="compositionally biased region" description="Basic and acidic residues" evidence="1">
    <location>
        <begin position="183"/>
        <end position="193"/>
    </location>
</feature>
<reference evidence="4" key="1">
    <citation type="journal article" date="2020" name="mSystems">
        <title>Genome- and Community-Level Interaction Insights into Carbon Utilization and Element Cycling Functions of Hydrothermarchaeota in Hydrothermal Sediment.</title>
        <authorList>
            <person name="Zhou Z."/>
            <person name="Liu Y."/>
            <person name="Xu W."/>
            <person name="Pan J."/>
            <person name="Luo Z.H."/>
            <person name="Li M."/>
        </authorList>
    </citation>
    <scope>NUCLEOTIDE SEQUENCE [LARGE SCALE GENOMIC DNA]</scope>
    <source>
        <strain evidence="4">SpSt-774</strain>
    </source>
</reference>
<proteinExistence type="predicted"/>
<dbReference type="Gene3D" id="1.10.10.1320">
    <property type="entry name" value="Anti-sigma factor, zinc-finger domain"/>
    <property type="match status" value="1"/>
</dbReference>
<dbReference type="AlphaFoldDB" id="A0A7C4TH11"/>
<feature type="transmembrane region" description="Helical" evidence="2">
    <location>
        <begin position="94"/>
        <end position="115"/>
    </location>
</feature>
<keyword evidence="2" id="KW-0812">Transmembrane</keyword>
<keyword evidence="2" id="KW-0472">Membrane</keyword>